<dbReference type="Pfam" id="PF02870">
    <property type="entry name" value="Methyltransf_1N"/>
    <property type="match status" value="1"/>
</dbReference>
<evidence type="ECO:0000313" key="12">
    <source>
        <dbReference type="EMBL" id="KAB8128328.1"/>
    </source>
</evidence>
<evidence type="ECO:0000313" key="13">
    <source>
        <dbReference type="Proteomes" id="UP000480246"/>
    </source>
</evidence>
<dbReference type="Gene3D" id="1.10.10.10">
    <property type="entry name" value="Winged helix-like DNA-binding domain superfamily/Winged helix DNA-binding domain"/>
    <property type="match status" value="1"/>
</dbReference>
<dbReference type="Gene3D" id="3.30.160.70">
    <property type="entry name" value="Methylated DNA-protein cysteine methyltransferase domain"/>
    <property type="match status" value="1"/>
</dbReference>
<dbReference type="InterPro" id="IPR036388">
    <property type="entry name" value="WH-like_DNA-bd_sf"/>
</dbReference>
<feature type="domain" description="Methylated-DNA-[protein]-cysteine S-methyltransferase DNA binding" evidence="10">
    <location>
        <begin position="82"/>
        <end position="161"/>
    </location>
</feature>
<feature type="domain" description="Methylguanine DNA methyltransferase ribonuclease-like" evidence="11">
    <location>
        <begin position="3"/>
        <end position="75"/>
    </location>
</feature>
<dbReference type="InterPro" id="IPR023546">
    <property type="entry name" value="MGMT"/>
</dbReference>
<dbReference type="NCBIfam" id="TIGR00589">
    <property type="entry name" value="ogt"/>
    <property type="match status" value="1"/>
</dbReference>
<evidence type="ECO:0000256" key="9">
    <source>
        <dbReference type="HAMAP-Rule" id="MF_00772"/>
    </source>
</evidence>
<dbReference type="GO" id="GO:0003908">
    <property type="term" value="F:methylated-DNA-[protein]-cysteine S-methyltransferase activity"/>
    <property type="evidence" value="ECO:0007669"/>
    <property type="project" value="UniProtKB-UniRule"/>
</dbReference>
<dbReference type="InterPro" id="IPR014048">
    <property type="entry name" value="MethylDNA_cys_MeTrfase_DNA-bd"/>
</dbReference>
<dbReference type="EC" id="2.1.1.63" evidence="9"/>
<dbReference type="OrthoDB" id="9802228at2"/>
<dbReference type="GO" id="GO:0005737">
    <property type="term" value="C:cytoplasm"/>
    <property type="evidence" value="ECO:0007669"/>
    <property type="project" value="UniProtKB-SubCell"/>
</dbReference>
<dbReference type="GO" id="GO:0006307">
    <property type="term" value="P:DNA alkylation repair"/>
    <property type="evidence" value="ECO:0007669"/>
    <property type="project" value="UniProtKB-UniRule"/>
</dbReference>
<dbReference type="InterPro" id="IPR036217">
    <property type="entry name" value="MethylDNA_cys_MeTrfase_DNAb"/>
</dbReference>
<dbReference type="Pfam" id="PF01035">
    <property type="entry name" value="DNA_binding_1"/>
    <property type="match status" value="1"/>
</dbReference>
<dbReference type="EMBL" id="WEID01000083">
    <property type="protein sequence ID" value="KAB8128328.1"/>
    <property type="molecule type" value="Genomic_DNA"/>
</dbReference>
<comment type="subcellular location">
    <subcellularLocation>
        <location evidence="9">Cytoplasm</location>
    </subcellularLocation>
</comment>
<comment type="catalytic activity">
    <reaction evidence="1 9">
        <text>a 4-O-methyl-thymidine in DNA + L-cysteinyl-[protein] = a thymidine in DNA + S-methyl-L-cysteinyl-[protein]</text>
        <dbReference type="Rhea" id="RHEA:53428"/>
        <dbReference type="Rhea" id="RHEA-COMP:10131"/>
        <dbReference type="Rhea" id="RHEA-COMP:10132"/>
        <dbReference type="Rhea" id="RHEA-COMP:13555"/>
        <dbReference type="Rhea" id="RHEA-COMP:13556"/>
        <dbReference type="ChEBI" id="CHEBI:29950"/>
        <dbReference type="ChEBI" id="CHEBI:82612"/>
        <dbReference type="ChEBI" id="CHEBI:137386"/>
        <dbReference type="ChEBI" id="CHEBI:137387"/>
        <dbReference type="EC" id="2.1.1.63"/>
    </reaction>
</comment>
<protein>
    <recommendedName>
        <fullName evidence="9">Methylated-DNA--protein-cysteine methyltransferase</fullName>
        <ecNumber evidence="9">2.1.1.63</ecNumber>
    </recommendedName>
    <alternativeName>
        <fullName evidence="9">6-O-methylguanine-DNA methyltransferase</fullName>
        <shortName evidence="9">MGMT</shortName>
    </alternativeName>
    <alternativeName>
        <fullName evidence="9">O-6-methylguanine-DNA-alkyltransferase</fullName>
    </alternativeName>
</protein>
<dbReference type="InterPro" id="IPR001497">
    <property type="entry name" value="MethylDNA_cys_MeTrfase_AS"/>
</dbReference>
<evidence type="ECO:0000256" key="7">
    <source>
        <dbReference type="ARBA" id="ARBA00023204"/>
    </source>
</evidence>
<sequence length="164" mass="18496">MEMKSPIGQLTIVGENETIFALEFGSFAEKKEKLLKWCQKHELPTIIKDDQQQLASVQEQITEYFKGERVNFSLKYVLFGTEFQKKVWNALLQVPYGQTRSYKQIAESLQSPKAVRAVGGANNKNPISIIIPCHRVIGANGNLVGYGGGLDKKTYLLEFENRKG</sequence>
<comment type="caution">
    <text evidence="12">The sequence shown here is derived from an EMBL/GenBank/DDBJ whole genome shotgun (WGS) entry which is preliminary data.</text>
</comment>
<evidence type="ECO:0000256" key="6">
    <source>
        <dbReference type="ARBA" id="ARBA00022763"/>
    </source>
</evidence>
<dbReference type="Proteomes" id="UP000480246">
    <property type="component" value="Unassembled WGS sequence"/>
</dbReference>
<keyword evidence="6 9" id="KW-0227">DNA damage</keyword>
<dbReference type="SUPFAM" id="SSF46767">
    <property type="entry name" value="Methylated DNA-protein cysteine methyltransferase, C-terminal domain"/>
    <property type="match status" value="1"/>
</dbReference>
<organism evidence="12 13">
    <name type="scientific">Gracilibacillus oryzae</name>
    <dbReference type="NCBI Taxonomy" id="1672701"/>
    <lineage>
        <taxon>Bacteria</taxon>
        <taxon>Bacillati</taxon>
        <taxon>Bacillota</taxon>
        <taxon>Bacilli</taxon>
        <taxon>Bacillales</taxon>
        <taxon>Bacillaceae</taxon>
        <taxon>Gracilibacillus</taxon>
    </lineage>
</organism>
<keyword evidence="13" id="KW-1185">Reference proteome</keyword>
<dbReference type="SUPFAM" id="SSF53155">
    <property type="entry name" value="Methylated DNA-protein cysteine methyltransferase domain"/>
    <property type="match status" value="1"/>
</dbReference>
<dbReference type="InterPro" id="IPR008332">
    <property type="entry name" value="MethylG_MeTrfase_N"/>
</dbReference>
<dbReference type="HAMAP" id="MF_00772">
    <property type="entry name" value="OGT"/>
    <property type="match status" value="1"/>
</dbReference>
<gene>
    <name evidence="12" type="ORF">F9U64_16400</name>
</gene>
<dbReference type="PANTHER" id="PTHR10815:SF13">
    <property type="entry name" value="METHYLATED-DNA--PROTEIN-CYSTEINE METHYLTRANSFERASE"/>
    <property type="match status" value="1"/>
</dbReference>
<evidence type="ECO:0000256" key="8">
    <source>
        <dbReference type="ARBA" id="ARBA00049348"/>
    </source>
</evidence>
<evidence type="ECO:0000259" key="11">
    <source>
        <dbReference type="Pfam" id="PF02870"/>
    </source>
</evidence>
<evidence type="ECO:0000256" key="2">
    <source>
        <dbReference type="ARBA" id="ARBA00008711"/>
    </source>
</evidence>
<dbReference type="GO" id="GO:0032259">
    <property type="term" value="P:methylation"/>
    <property type="evidence" value="ECO:0007669"/>
    <property type="project" value="UniProtKB-KW"/>
</dbReference>
<evidence type="ECO:0000256" key="1">
    <source>
        <dbReference type="ARBA" id="ARBA00001286"/>
    </source>
</evidence>
<dbReference type="PROSITE" id="PS00374">
    <property type="entry name" value="MGMT"/>
    <property type="match status" value="1"/>
</dbReference>
<dbReference type="CDD" id="cd06445">
    <property type="entry name" value="ATase"/>
    <property type="match status" value="1"/>
</dbReference>
<dbReference type="FunFam" id="1.10.10.10:FF:000214">
    <property type="entry name" value="Methylated-DNA--protein-cysteine methyltransferase"/>
    <property type="match status" value="1"/>
</dbReference>
<name>A0A7C8KQK2_9BACI</name>
<dbReference type="InterPro" id="IPR036631">
    <property type="entry name" value="MGMT_N_sf"/>
</dbReference>
<keyword evidence="5 9" id="KW-0808">Transferase</keyword>
<keyword evidence="3 9" id="KW-0963">Cytoplasm</keyword>
<proteinExistence type="inferred from homology"/>
<comment type="miscellaneous">
    <text evidence="9">This enzyme catalyzes only one turnover and therefore is not strictly catalytic. According to one definition, an enzyme is a biocatalyst that acts repeatedly and over many reaction cycles.</text>
</comment>
<comment type="function">
    <text evidence="9">Involved in the cellular defense against the biological effects of O6-methylguanine (O6-MeG) and O4-methylthymine (O4-MeT) in DNA. Repairs the methylated nucleobase in DNA by stoichiometrically transferring the methyl group to a cysteine residue in the enzyme. This is a suicide reaction: the enzyme is irreversibly inactivated.</text>
</comment>
<accession>A0A7C8KQK2</accession>
<keyword evidence="7 9" id="KW-0234">DNA repair</keyword>
<evidence type="ECO:0000256" key="4">
    <source>
        <dbReference type="ARBA" id="ARBA00022603"/>
    </source>
</evidence>
<reference evidence="12 13" key="1">
    <citation type="submission" date="2019-10" db="EMBL/GenBank/DDBJ databases">
        <title>Gracilibacillus sp. nov. isolated from rice seeds.</title>
        <authorList>
            <person name="He S."/>
        </authorList>
    </citation>
    <scope>NUCLEOTIDE SEQUENCE [LARGE SCALE GENOMIC DNA]</scope>
    <source>
        <strain evidence="12 13">TD8</strain>
    </source>
</reference>
<keyword evidence="4 9" id="KW-0489">Methyltransferase</keyword>
<dbReference type="AlphaFoldDB" id="A0A7C8KQK2"/>
<evidence type="ECO:0000256" key="5">
    <source>
        <dbReference type="ARBA" id="ARBA00022679"/>
    </source>
</evidence>
<evidence type="ECO:0000259" key="10">
    <source>
        <dbReference type="Pfam" id="PF01035"/>
    </source>
</evidence>
<comment type="similarity">
    <text evidence="2 9">Belongs to the MGMT family.</text>
</comment>
<dbReference type="PANTHER" id="PTHR10815">
    <property type="entry name" value="METHYLATED-DNA--PROTEIN-CYSTEINE METHYLTRANSFERASE"/>
    <property type="match status" value="1"/>
</dbReference>
<feature type="active site" description="Nucleophile; methyl group acceptor" evidence="9">
    <location>
        <position position="133"/>
    </location>
</feature>
<evidence type="ECO:0000256" key="3">
    <source>
        <dbReference type="ARBA" id="ARBA00022490"/>
    </source>
</evidence>
<comment type="catalytic activity">
    <reaction evidence="8 9">
        <text>a 6-O-methyl-2'-deoxyguanosine in DNA + L-cysteinyl-[protein] = S-methyl-L-cysteinyl-[protein] + a 2'-deoxyguanosine in DNA</text>
        <dbReference type="Rhea" id="RHEA:24000"/>
        <dbReference type="Rhea" id="RHEA-COMP:10131"/>
        <dbReference type="Rhea" id="RHEA-COMP:10132"/>
        <dbReference type="Rhea" id="RHEA-COMP:11367"/>
        <dbReference type="Rhea" id="RHEA-COMP:11368"/>
        <dbReference type="ChEBI" id="CHEBI:29950"/>
        <dbReference type="ChEBI" id="CHEBI:82612"/>
        <dbReference type="ChEBI" id="CHEBI:85445"/>
        <dbReference type="ChEBI" id="CHEBI:85448"/>
        <dbReference type="EC" id="2.1.1.63"/>
    </reaction>
</comment>